<keyword evidence="1" id="KW-0413">Isomerase</keyword>
<organism evidence="3 4">
    <name type="scientific">Prosthecochloris marina</name>
    <dbReference type="NCBI Taxonomy" id="2017681"/>
    <lineage>
        <taxon>Bacteria</taxon>
        <taxon>Pseudomonadati</taxon>
        <taxon>Chlorobiota</taxon>
        <taxon>Chlorobiia</taxon>
        <taxon>Chlorobiales</taxon>
        <taxon>Chlorobiaceae</taxon>
        <taxon>Prosthecochloris</taxon>
    </lineage>
</organism>
<evidence type="ECO:0000259" key="2">
    <source>
        <dbReference type="Pfam" id="PF02350"/>
    </source>
</evidence>
<dbReference type="Proteomes" id="UP000246278">
    <property type="component" value="Unassembled WGS sequence"/>
</dbReference>
<dbReference type="InterPro" id="IPR003331">
    <property type="entry name" value="UDP_GlcNAc_Epimerase_2_dom"/>
</dbReference>
<dbReference type="RefSeq" id="WP_110023004.1">
    <property type="nucleotide sequence ID" value="NZ_PDNZ01000003.1"/>
</dbReference>
<comment type="caution">
    <text evidence="3">The sequence shown here is derived from an EMBL/GenBank/DDBJ whole genome shotgun (WGS) entry which is preliminary data.</text>
</comment>
<evidence type="ECO:0000313" key="3">
    <source>
        <dbReference type="EMBL" id="PWW82527.1"/>
    </source>
</evidence>
<dbReference type="EMBL" id="PDNZ01000003">
    <property type="protein sequence ID" value="PWW82527.1"/>
    <property type="molecule type" value="Genomic_DNA"/>
</dbReference>
<dbReference type="GO" id="GO:0016853">
    <property type="term" value="F:isomerase activity"/>
    <property type="evidence" value="ECO:0007669"/>
    <property type="project" value="UniProtKB-KW"/>
</dbReference>
<protein>
    <submittedName>
        <fullName evidence="3">UDP-N-acetyl glucosamine 2-epimerase</fullName>
    </submittedName>
</protein>
<dbReference type="Pfam" id="PF02350">
    <property type="entry name" value="Epimerase_2"/>
    <property type="match status" value="1"/>
</dbReference>
<dbReference type="SUPFAM" id="SSF53756">
    <property type="entry name" value="UDP-Glycosyltransferase/glycogen phosphorylase"/>
    <property type="match status" value="1"/>
</dbReference>
<name>A0A317T9U0_9CHLB</name>
<evidence type="ECO:0000256" key="1">
    <source>
        <dbReference type="RuleBase" id="RU003513"/>
    </source>
</evidence>
<feature type="domain" description="UDP-N-acetylglucosamine 2-epimerase" evidence="2">
    <location>
        <begin position="53"/>
        <end position="362"/>
    </location>
</feature>
<evidence type="ECO:0000313" key="4">
    <source>
        <dbReference type="Proteomes" id="UP000246278"/>
    </source>
</evidence>
<proteinExistence type="inferred from homology"/>
<sequence length="368" mass="39855">MKKILLVAGERHGLLKVLPLHKALHEHDGYEVLFAAGSPLPRGERSGENLPELFGISETIFSVGTGGISPVGRTASAMTAFEKLVVDERPEIAVIGGDDDVALAAALAAVKLSLPIAYIGAGMRDYNRSSPGEINRKLIDTVADILFVSEHSGEYNLINEGYDEDRIFFVGEMTIDSLAGLIGRANSSSVTGDFGVEAKKYALVLLDRAAALDDIDVLKKMERVVRAIAEKHPVLILADPYVGTVLREHEMEPAFTSLPGVQVIQFPGYVELLRLVKDALFIVTDSLTAQAESTVMKVPCLTMLDDTSSPATIEIGTNVLVGDREEDILQGIGDAVEGKIKHRAKIPEKWDGAVSQRIVDVLDRLFRE</sequence>
<comment type="similarity">
    <text evidence="1">Belongs to the UDP-N-acetylglucosamine 2-epimerase family.</text>
</comment>
<keyword evidence="4" id="KW-1185">Reference proteome</keyword>
<dbReference type="PANTHER" id="PTHR43174">
    <property type="entry name" value="UDP-N-ACETYLGLUCOSAMINE 2-EPIMERASE"/>
    <property type="match status" value="1"/>
</dbReference>
<dbReference type="AlphaFoldDB" id="A0A317T9U0"/>
<gene>
    <name evidence="3" type="ORF">CR164_05965</name>
</gene>
<dbReference type="Gene3D" id="3.40.50.2000">
    <property type="entry name" value="Glycogen Phosphorylase B"/>
    <property type="match status" value="2"/>
</dbReference>
<dbReference type="PANTHER" id="PTHR43174:SF1">
    <property type="entry name" value="UDP-N-ACETYLGLUCOSAMINE 2-EPIMERASE"/>
    <property type="match status" value="1"/>
</dbReference>
<dbReference type="InterPro" id="IPR029767">
    <property type="entry name" value="WecB-like"/>
</dbReference>
<dbReference type="OrthoDB" id="9803238at2"/>
<reference evidence="4" key="1">
    <citation type="submission" date="2017-10" db="EMBL/GenBank/DDBJ databases">
        <authorList>
            <person name="Gaisin V.A."/>
            <person name="Rysina M.S."/>
            <person name="Grouzdev D.S."/>
        </authorList>
    </citation>
    <scope>NUCLEOTIDE SEQUENCE [LARGE SCALE GENOMIC DNA]</scope>
    <source>
        <strain evidence="4">V1</strain>
    </source>
</reference>
<accession>A0A317T9U0</accession>